<keyword evidence="2" id="KW-1185">Reference proteome</keyword>
<name>A0ACC0NG72_RHOML</name>
<gene>
    <name evidence="1" type="ORF">RHMOL_Rhmol06G0231100</name>
</gene>
<protein>
    <submittedName>
        <fullName evidence="1">Uncharacterized protein</fullName>
    </submittedName>
</protein>
<dbReference type="EMBL" id="CM046393">
    <property type="protein sequence ID" value="KAI8552001.1"/>
    <property type="molecule type" value="Genomic_DNA"/>
</dbReference>
<organism evidence="1 2">
    <name type="scientific">Rhododendron molle</name>
    <name type="common">Chinese azalea</name>
    <name type="synonym">Azalea mollis</name>
    <dbReference type="NCBI Taxonomy" id="49168"/>
    <lineage>
        <taxon>Eukaryota</taxon>
        <taxon>Viridiplantae</taxon>
        <taxon>Streptophyta</taxon>
        <taxon>Embryophyta</taxon>
        <taxon>Tracheophyta</taxon>
        <taxon>Spermatophyta</taxon>
        <taxon>Magnoliopsida</taxon>
        <taxon>eudicotyledons</taxon>
        <taxon>Gunneridae</taxon>
        <taxon>Pentapetalae</taxon>
        <taxon>asterids</taxon>
        <taxon>Ericales</taxon>
        <taxon>Ericaceae</taxon>
        <taxon>Ericoideae</taxon>
        <taxon>Rhodoreae</taxon>
        <taxon>Rhododendron</taxon>
    </lineage>
</organism>
<accession>A0ACC0NG72</accession>
<evidence type="ECO:0000313" key="1">
    <source>
        <dbReference type="EMBL" id="KAI8552001.1"/>
    </source>
</evidence>
<reference evidence="1" key="1">
    <citation type="submission" date="2022-02" db="EMBL/GenBank/DDBJ databases">
        <title>Plant Genome Project.</title>
        <authorList>
            <person name="Zhang R.-G."/>
        </authorList>
    </citation>
    <scope>NUCLEOTIDE SEQUENCE</scope>
    <source>
        <strain evidence="1">AT1</strain>
    </source>
</reference>
<comment type="caution">
    <text evidence="1">The sequence shown here is derived from an EMBL/GenBank/DDBJ whole genome shotgun (WGS) entry which is preliminary data.</text>
</comment>
<proteinExistence type="predicted"/>
<evidence type="ECO:0000313" key="2">
    <source>
        <dbReference type="Proteomes" id="UP001062846"/>
    </source>
</evidence>
<dbReference type="Proteomes" id="UP001062846">
    <property type="component" value="Chromosome 6"/>
</dbReference>
<sequence>MSSSEPISGDGGGDRELADVHVVELVAASTDESGPDSILQEQIAPLLAPLEKPKINIFAISYPRRKPNRDQVIRLPESEISLFTQFFTWAWSGSRYSGLLCMALSSTIYCIMEVLSDIFSVQAIPLFEITTTRCTIIAILSFMWLRRSGQPIFGQTNRNLLVSRALVGYLSLLSFVYCIQRLPLSQAIILSFTTPIMASLAARVILREKLKIVEIGGLACSFFGVLFIFRPMTTTQGWLAKAAELTDLSAQGSHHIYAVLIGLFSSITGGISYCLIRAGAKASDQPVADFTSFTQDIVLPNVYSFVLMVVLGIMAFFAEVLLARGLQLEKTSKVANIQYVEAALSQLWGMGLQRIAPSFGRVVGCSLILISAFCTMYIGPDKDTE</sequence>